<sequence>MIVLALSGLAFATYSARFGMRGLSLDLSQVTYIYTPGSAFANLAVFSHMVLGALIMVLAPLQLIGRLRSRYPLAHRMAGRVVVFGSIITAVGGLTYIALRGTVAGPGMDAGFALYGGLMLVAALQVVRLARAGEVDGHRRWALRLFVLVMGSLIYRLHYTLWFILTDGLWSTENLDGPFDQVQYFAFYLPYLAILELRLRRQTRTDTAG</sequence>
<dbReference type="EMBL" id="JBHUDD010000050">
    <property type="protein sequence ID" value="MFD1509383.1"/>
    <property type="molecule type" value="Genomic_DNA"/>
</dbReference>
<evidence type="ECO:0000256" key="1">
    <source>
        <dbReference type="SAM" id="Phobius"/>
    </source>
</evidence>
<accession>A0ABW4EHF7</accession>
<feature type="transmembrane region" description="Helical" evidence="1">
    <location>
        <begin position="81"/>
        <end position="99"/>
    </location>
</feature>
<keyword evidence="1" id="KW-1133">Transmembrane helix</keyword>
<dbReference type="InterPro" id="IPR018750">
    <property type="entry name" value="DUF2306_membrane"/>
</dbReference>
<keyword evidence="3" id="KW-1185">Reference proteome</keyword>
<comment type="caution">
    <text evidence="2">The sequence shown here is derived from an EMBL/GenBank/DDBJ whole genome shotgun (WGS) entry which is preliminary data.</text>
</comment>
<dbReference type="Proteomes" id="UP001597186">
    <property type="component" value="Unassembled WGS sequence"/>
</dbReference>
<feature type="transmembrane region" description="Helical" evidence="1">
    <location>
        <begin position="39"/>
        <end position="61"/>
    </location>
</feature>
<feature type="transmembrane region" description="Helical" evidence="1">
    <location>
        <begin position="111"/>
        <end position="130"/>
    </location>
</feature>
<name>A0ABW4EHF7_9RHOB</name>
<gene>
    <name evidence="2" type="ORF">ACFTOW_08220</name>
</gene>
<protein>
    <submittedName>
        <fullName evidence="2">DUF2306 domain-containing protein</fullName>
    </submittedName>
</protein>
<evidence type="ECO:0000313" key="3">
    <source>
        <dbReference type="Proteomes" id="UP001597186"/>
    </source>
</evidence>
<keyword evidence="1" id="KW-0812">Transmembrane</keyword>
<dbReference type="RefSeq" id="WP_379914583.1">
    <property type="nucleotide sequence ID" value="NZ_JBHUDD010000050.1"/>
</dbReference>
<evidence type="ECO:0000313" key="2">
    <source>
        <dbReference type="EMBL" id="MFD1509383.1"/>
    </source>
</evidence>
<reference evidence="3" key="1">
    <citation type="journal article" date="2019" name="Int. J. Syst. Evol. Microbiol.">
        <title>The Global Catalogue of Microorganisms (GCM) 10K type strain sequencing project: providing services to taxonomists for standard genome sequencing and annotation.</title>
        <authorList>
            <consortium name="The Broad Institute Genomics Platform"/>
            <consortium name="The Broad Institute Genome Sequencing Center for Infectious Disease"/>
            <person name="Wu L."/>
            <person name="Ma J."/>
        </authorList>
    </citation>
    <scope>NUCLEOTIDE SEQUENCE [LARGE SCALE GENOMIC DNA]</scope>
    <source>
        <strain evidence="3">CGMCC 1.12477</strain>
    </source>
</reference>
<feature type="transmembrane region" description="Helical" evidence="1">
    <location>
        <begin position="182"/>
        <end position="199"/>
    </location>
</feature>
<proteinExistence type="predicted"/>
<dbReference type="Pfam" id="PF10067">
    <property type="entry name" value="DUF2306"/>
    <property type="match status" value="1"/>
</dbReference>
<organism evidence="2 3">
    <name type="scientific">Lacimonas salitolerans</name>
    <dbReference type="NCBI Taxonomy" id="1323750"/>
    <lineage>
        <taxon>Bacteria</taxon>
        <taxon>Pseudomonadati</taxon>
        <taxon>Pseudomonadota</taxon>
        <taxon>Alphaproteobacteria</taxon>
        <taxon>Rhodobacterales</taxon>
        <taxon>Paracoccaceae</taxon>
        <taxon>Lacimonas</taxon>
    </lineage>
</organism>
<keyword evidence="1" id="KW-0472">Membrane</keyword>
<feature type="transmembrane region" description="Helical" evidence="1">
    <location>
        <begin position="142"/>
        <end position="162"/>
    </location>
</feature>